<organism evidence="2 3">
    <name type="scientific">Aliarcobacter butzleri</name>
    <dbReference type="NCBI Taxonomy" id="28197"/>
    <lineage>
        <taxon>Bacteria</taxon>
        <taxon>Pseudomonadati</taxon>
        <taxon>Campylobacterota</taxon>
        <taxon>Epsilonproteobacteria</taxon>
        <taxon>Campylobacterales</taxon>
        <taxon>Arcobacteraceae</taxon>
        <taxon>Aliarcobacter</taxon>
    </lineage>
</organism>
<dbReference type="Pfam" id="PF10145">
    <property type="entry name" value="PhageMin_Tail"/>
    <property type="match status" value="1"/>
</dbReference>
<dbReference type="RefSeq" id="WP_301357658.1">
    <property type="nucleotide sequence ID" value="NZ_JAQJJM010000101.1"/>
</dbReference>
<evidence type="ECO:0000313" key="2">
    <source>
        <dbReference type="EMBL" id="MDN5133557.1"/>
    </source>
</evidence>
<accession>A0AAP4Q116</accession>
<dbReference type="Proteomes" id="UP001171508">
    <property type="component" value="Unassembled WGS sequence"/>
</dbReference>
<name>A0AAP4Q116_9BACT</name>
<comment type="caution">
    <text evidence="2">The sequence shown here is derived from an EMBL/GenBank/DDBJ whole genome shotgun (WGS) entry which is preliminary data.</text>
</comment>
<reference evidence="2" key="1">
    <citation type="journal article" date="2023" name="Microorganisms">
        <title>Genomic Characterization of Arcobacter butzleri Strains Isolated from Various Sources in Lithuania.</title>
        <authorList>
            <person name="Uljanovas D."/>
            <person name="Golz G."/>
            <person name="Fleischmann S."/>
            <person name="Kudirkiene E."/>
            <person name="Kasetiene N."/>
            <person name="Grineviciene A."/>
            <person name="Tamuleviciene E."/>
            <person name="Aksomaitiene J."/>
            <person name="Alter T."/>
            <person name="Malakauskas M."/>
        </authorList>
    </citation>
    <scope>NUCLEOTIDE SEQUENCE</scope>
    <source>
        <strain evidence="2">H19</strain>
    </source>
</reference>
<proteinExistence type="predicted"/>
<evidence type="ECO:0000313" key="3">
    <source>
        <dbReference type="Proteomes" id="UP001171508"/>
    </source>
</evidence>
<feature type="domain" description="Phage tail tape measure protein" evidence="1">
    <location>
        <begin position="2"/>
        <end position="85"/>
    </location>
</feature>
<protein>
    <submittedName>
        <fullName evidence="2">Phage tail tape measure protein</fullName>
    </submittedName>
</protein>
<dbReference type="EMBL" id="JAQJJM010000101">
    <property type="protein sequence ID" value="MDN5133557.1"/>
    <property type="molecule type" value="Genomic_DNA"/>
</dbReference>
<dbReference type="InterPro" id="IPR010090">
    <property type="entry name" value="Phage_tape_meas"/>
</dbReference>
<dbReference type="AlphaFoldDB" id="A0AAP4Q116"/>
<feature type="non-terminal residue" evidence="2">
    <location>
        <position position="1"/>
    </location>
</feature>
<dbReference type="NCBIfam" id="TIGR01760">
    <property type="entry name" value="tape_meas_TP901"/>
    <property type="match status" value="1"/>
</dbReference>
<sequence>ASAFLAMGKPAEVAGTAINAILQKLGTADKQGKKFQDALDQIGLSSEELKENISNNAQGAIVDFLTRIKDVADDEKLGLLSNMFGQEDADDVALLTVELHNYTDAIKNLADKTKYAGSKTREIEIRSKTTANMRTLF</sequence>
<evidence type="ECO:0000259" key="1">
    <source>
        <dbReference type="Pfam" id="PF10145"/>
    </source>
</evidence>
<reference evidence="2" key="2">
    <citation type="submission" date="2023-01" db="EMBL/GenBank/DDBJ databases">
        <authorList>
            <person name="Uljanovas D."/>
        </authorList>
    </citation>
    <scope>NUCLEOTIDE SEQUENCE</scope>
    <source>
        <strain evidence="2">H19</strain>
    </source>
</reference>
<gene>
    <name evidence="2" type="ORF">PJV92_12610</name>
</gene>